<keyword evidence="4" id="KW-1185">Reference proteome</keyword>
<dbReference type="Proteomes" id="UP000053660">
    <property type="component" value="Unassembled WGS sequence"/>
</dbReference>
<evidence type="ECO:0000313" key="4">
    <source>
        <dbReference type="Proteomes" id="UP000053660"/>
    </source>
</evidence>
<keyword evidence="2" id="KW-0732">Signal</keyword>
<name>A0A0B1RY45_OESDE</name>
<organism evidence="3 4">
    <name type="scientific">Oesophagostomum dentatum</name>
    <name type="common">Nodular worm</name>
    <dbReference type="NCBI Taxonomy" id="61180"/>
    <lineage>
        <taxon>Eukaryota</taxon>
        <taxon>Metazoa</taxon>
        <taxon>Ecdysozoa</taxon>
        <taxon>Nematoda</taxon>
        <taxon>Chromadorea</taxon>
        <taxon>Rhabditida</taxon>
        <taxon>Rhabditina</taxon>
        <taxon>Rhabditomorpha</taxon>
        <taxon>Strongyloidea</taxon>
        <taxon>Strongylidae</taxon>
        <taxon>Oesophagostomum</taxon>
    </lineage>
</organism>
<sequence length="66" mass="6741">MKLVVVLLVAVLMALSLTFTEAADAQKPTGPPPKGFSRIFRAGTPPAGFTGSLPPGFTGKLKGKSA</sequence>
<feature type="signal peptide" evidence="2">
    <location>
        <begin position="1"/>
        <end position="22"/>
    </location>
</feature>
<accession>A0A0B1RY45</accession>
<proteinExistence type="predicted"/>
<feature type="chain" id="PRO_5002082186" evidence="2">
    <location>
        <begin position="23"/>
        <end position="66"/>
    </location>
</feature>
<dbReference type="AlphaFoldDB" id="A0A0B1RY45"/>
<evidence type="ECO:0000256" key="2">
    <source>
        <dbReference type="SAM" id="SignalP"/>
    </source>
</evidence>
<protein>
    <submittedName>
        <fullName evidence="3">Uncharacterized protein</fullName>
    </submittedName>
</protein>
<evidence type="ECO:0000313" key="3">
    <source>
        <dbReference type="EMBL" id="KHJ77998.1"/>
    </source>
</evidence>
<evidence type="ECO:0000256" key="1">
    <source>
        <dbReference type="SAM" id="MobiDB-lite"/>
    </source>
</evidence>
<dbReference type="EMBL" id="KN610210">
    <property type="protein sequence ID" value="KHJ77998.1"/>
    <property type="molecule type" value="Genomic_DNA"/>
</dbReference>
<reference evidence="3 4" key="1">
    <citation type="submission" date="2014-03" db="EMBL/GenBank/DDBJ databases">
        <title>Draft genome of the hookworm Oesophagostomum dentatum.</title>
        <authorList>
            <person name="Mitreva M."/>
        </authorList>
    </citation>
    <scope>NUCLEOTIDE SEQUENCE [LARGE SCALE GENOMIC DNA]</scope>
    <source>
        <strain evidence="3 4">OD-Hann</strain>
    </source>
</reference>
<gene>
    <name evidence="3" type="ORF">OESDEN_22382</name>
</gene>
<feature type="region of interest" description="Disordered" evidence="1">
    <location>
        <begin position="45"/>
        <end position="66"/>
    </location>
</feature>